<dbReference type="Gene3D" id="3.90.220.20">
    <property type="entry name" value="DNA methylase specificity domains"/>
    <property type="match status" value="2"/>
</dbReference>
<organism evidence="5 6">
    <name type="scientific">Palleronia aestuarii</name>
    <dbReference type="NCBI Taxonomy" id="568105"/>
    <lineage>
        <taxon>Bacteria</taxon>
        <taxon>Pseudomonadati</taxon>
        <taxon>Pseudomonadota</taxon>
        <taxon>Alphaproteobacteria</taxon>
        <taxon>Rhodobacterales</taxon>
        <taxon>Roseobacteraceae</taxon>
        <taxon>Palleronia</taxon>
    </lineage>
</organism>
<feature type="domain" description="Type I restriction modification DNA specificity" evidence="4">
    <location>
        <begin position="10"/>
        <end position="71"/>
    </location>
</feature>
<dbReference type="GO" id="GO:0003677">
    <property type="term" value="F:DNA binding"/>
    <property type="evidence" value="ECO:0007669"/>
    <property type="project" value="UniProtKB-KW"/>
</dbReference>
<reference evidence="5 6" key="1">
    <citation type="submission" date="2018-06" db="EMBL/GenBank/DDBJ databases">
        <title>Genomic Encyclopedia of Archaeal and Bacterial Type Strains, Phase II (KMG-II): from individual species to whole genera.</title>
        <authorList>
            <person name="Goeker M."/>
        </authorList>
    </citation>
    <scope>NUCLEOTIDE SEQUENCE [LARGE SCALE GENOMIC DNA]</scope>
    <source>
        <strain evidence="5 6">DSM 22009</strain>
    </source>
</reference>
<dbReference type="Gene3D" id="1.10.287.1120">
    <property type="entry name" value="Bipartite methylase S protein"/>
    <property type="match status" value="1"/>
</dbReference>
<evidence type="ECO:0000313" key="5">
    <source>
        <dbReference type="EMBL" id="PZX10097.1"/>
    </source>
</evidence>
<name>A0A2W7MVE8_9RHOB</name>
<dbReference type="GO" id="GO:0009307">
    <property type="term" value="P:DNA restriction-modification system"/>
    <property type="evidence" value="ECO:0007669"/>
    <property type="project" value="UniProtKB-KW"/>
</dbReference>
<dbReference type="AlphaFoldDB" id="A0A2W7MVE8"/>
<dbReference type="PANTHER" id="PTHR30408:SF12">
    <property type="entry name" value="TYPE I RESTRICTION ENZYME MJAVIII SPECIFICITY SUBUNIT"/>
    <property type="match status" value="1"/>
</dbReference>
<protein>
    <submittedName>
        <fullName evidence="5">Type I restriction enzyme S subunit</fullName>
    </submittedName>
</protein>
<feature type="domain" description="Type I restriction modification DNA specificity" evidence="4">
    <location>
        <begin position="101"/>
        <end position="248"/>
    </location>
</feature>
<dbReference type="CDD" id="cd17266">
    <property type="entry name" value="RMtype1_S_Sau1132ORF3780P-TRD2-CR2_like"/>
    <property type="match status" value="1"/>
</dbReference>
<dbReference type="InterPro" id="IPR052021">
    <property type="entry name" value="Type-I_RS_S_subunit"/>
</dbReference>
<dbReference type="Pfam" id="PF01420">
    <property type="entry name" value="Methylase_S"/>
    <property type="match status" value="2"/>
</dbReference>
<evidence type="ECO:0000256" key="3">
    <source>
        <dbReference type="ARBA" id="ARBA00023125"/>
    </source>
</evidence>
<keyword evidence="6" id="KW-1185">Reference proteome</keyword>
<dbReference type="SUPFAM" id="SSF116734">
    <property type="entry name" value="DNA methylase specificity domain"/>
    <property type="match status" value="2"/>
</dbReference>
<comment type="similarity">
    <text evidence="1">Belongs to the type-I restriction system S methylase family.</text>
</comment>
<accession>A0A2W7MVE8</accession>
<sequence length="275" mass="31223">MYVTDFLGNDPRFCFLWLDWIDFTSHNSGGAQPSLNRNFIYPIPLPIPPLPEQKKIAEILSTWDKAIETAEALLATARTQKRALMQTLLTGKRRFPEFEGQDWREVRLGEVCDPKQWTTISNKNMTEEGYPVFGANGHIGWFDEFNHDEPTIAVGCRGVCGSVHLTPPKSYITGNSMALDDLDTGQADIGFLYQYLTHFGFRKIVSGSAQPQITGKAIKAYQLRLPPIAEQRRISEVFELAEREISHQHSQAEKLRTEKKALMQQLLTGKRRVQA</sequence>
<comment type="caution">
    <text evidence="5">The sequence shown here is derived from an EMBL/GenBank/DDBJ whole genome shotgun (WGS) entry which is preliminary data.</text>
</comment>
<evidence type="ECO:0000256" key="2">
    <source>
        <dbReference type="ARBA" id="ARBA00022747"/>
    </source>
</evidence>
<evidence type="ECO:0000259" key="4">
    <source>
        <dbReference type="Pfam" id="PF01420"/>
    </source>
</evidence>
<keyword evidence="3" id="KW-0238">DNA-binding</keyword>
<evidence type="ECO:0000313" key="6">
    <source>
        <dbReference type="Proteomes" id="UP000248916"/>
    </source>
</evidence>
<dbReference type="Proteomes" id="UP000248916">
    <property type="component" value="Unassembled WGS sequence"/>
</dbReference>
<dbReference type="InterPro" id="IPR000055">
    <property type="entry name" value="Restrct_endonuc_typeI_TRD"/>
</dbReference>
<dbReference type="InterPro" id="IPR044946">
    <property type="entry name" value="Restrct_endonuc_typeI_TRD_sf"/>
</dbReference>
<proteinExistence type="inferred from homology"/>
<dbReference type="PANTHER" id="PTHR30408">
    <property type="entry name" value="TYPE-1 RESTRICTION ENZYME ECOKI SPECIFICITY PROTEIN"/>
    <property type="match status" value="1"/>
</dbReference>
<dbReference type="EMBL" id="QKZL01000055">
    <property type="protein sequence ID" value="PZX10097.1"/>
    <property type="molecule type" value="Genomic_DNA"/>
</dbReference>
<keyword evidence="2" id="KW-0680">Restriction system</keyword>
<gene>
    <name evidence="5" type="ORF">LX81_04324</name>
</gene>
<evidence type="ECO:0000256" key="1">
    <source>
        <dbReference type="ARBA" id="ARBA00010923"/>
    </source>
</evidence>